<protein>
    <submittedName>
        <fullName evidence="3">Aspartyl protease family protein</fullName>
    </submittedName>
</protein>
<dbReference type="GO" id="GO:0008233">
    <property type="term" value="F:peptidase activity"/>
    <property type="evidence" value="ECO:0007669"/>
    <property type="project" value="UniProtKB-KW"/>
</dbReference>
<reference evidence="3" key="1">
    <citation type="submission" date="2022-10" db="EMBL/GenBank/DDBJ databases">
        <authorList>
            <person name="Kim H.S."/>
            <person name="Kim J.-S."/>
            <person name="Suh M.K."/>
            <person name="Eom M.K."/>
            <person name="Lee J.-S."/>
        </authorList>
    </citation>
    <scope>NUCLEOTIDE SEQUENCE</scope>
    <source>
        <strain evidence="3">LIP-5</strain>
    </source>
</reference>
<dbReference type="PROSITE" id="PS50106">
    <property type="entry name" value="PDZ"/>
    <property type="match status" value="1"/>
</dbReference>
<feature type="chain" id="PRO_5042243979" evidence="1">
    <location>
        <begin position="22"/>
        <end position="412"/>
    </location>
</feature>
<dbReference type="Pfam" id="PF17820">
    <property type="entry name" value="PDZ_6"/>
    <property type="match status" value="1"/>
</dbReference>
<dbReference type="AlphaFoldDB" id="A0AAE3LKD2"/>
<dbReference type="InterPro" id="IPR036034">
    <property type="entry name" value="PDZ_sf"/>
</dbReference>
<gene>
    <name evidence="3" type="ORF">OD355_08140</name>
</gene>
<evidence type="ECO:0000313" key="4">
    <source>
        <dbReference type="Proteomes" id="UP001209317"/>
    </source>
</evidence>
<dbReference type="InterPro" id="IPR021109">
    <property type="entry name" value="Peptidase_aspartic_dom_sf"/>
</dbReference>
<accession>A0AAE3LKD2</accession>
<dbReference type="GO" id="GO:0006508">
    <property type="term" value="P:proteolysis"/>
    <property type="evidence" value="ECO:0007669"/>
    <property type="project" value="UniProtKB-KW"/>
</dbReference>
<dbReference type="InterPro" id="IPR041489">
    <property type="entry name" value="PDZ_6"/>
</dbReference>
<dbReference type="Gene3D" id="2.30.42.10">
    <property type="match status" value="1"/>
</dbReference>
<feature type="domain" description="PDZ" evidence="2">
    <location>
        <begin position="318"/>
        <end position="383"/>
    </location>
</feature>
<dbReference type="RefSeq" id="WP_263037969.1">
    <property type="nucleotide sequence ID" value="NZ_JAOTPL010000010.1"/>
</dbReference>
<dbReference type="SUPFAM" id="SSF50630">
    <property type="entry name" value="Acid proteases"/>
    <property type="match status" value="2"/>
</dbReference>
<organism evidence="3 4">
    <name type="scientific">Haoranjiania flava</name>
    <dbReference type="NCBI Taxonomy" id="1856322"/>
    <lineage>
        <taxon>Bacteria</taxon>
        <taxon>Pseudomonadati</taxon>
        <taxon>Bacteroidota</taxon>
        <taxon>Chitinophagia</taxon>
        <taxon>Chitinophagales</taxon>
        <taxon>Chitinophagaceae</taxon>
        <taxon>Haoranjiania</taxon>
    </lineage>
</organism>
<evidence type="ECO:0000313" key="3">
    <source>
        <dbReference type="EMBL" id="MCU7694483.1"/>
    </source>
</evidence>
<dbReference type="EMBL" id="JAOTPL010000010">
    <property type="protein sequence ID" value="MCU7694483.1"/>
    <property type="molecule type" value="Genomic_DNA"/>
</dbReference>
<keyword evidence="4" id="KW-1185">Reference proteome</keyword>
<feature type="signal peptide" evidence="1">
    <location>
        <begin position="1"/>
        <end position="21"/>
    </location>
</feature>
<dbReference type="Gene3D" id="2.40.70.10">
    <property type="entry name" value="Acid Proteases"/>
    <property type="match status" value="2"/>
</dbReference>
<evidence type="ECO:0000259" key="2">
    <source>
        <dbReference type="PROSITE" id="PS50106"/>
    </source>
</evidence>
<keyword evidence="1" id="KW-0732">Signal</keyword>
<sequence>MLYATYILLLFFSLCTYIAEAQDNHAVASIELARVKFSRFSGGIVMFPVLINHQKDTLNFIMDTGSSGMFLDSVTALRTGITMSRETRRVRGIGGSQQVAFSPDNILQISGLYVSGINFHIINLSVLSSMYGKRIDGIAGSPLLMRYILKINYDRNEMAFWSPGKIKYPKKGMLLKPYIATLPYLQAFVEDEREATFNHLADIGAGLSILFSENYLHTNPFIAKNKHRFLKQAEGLGGKINMQLTLIKKLKLGKYTFRNVPVNIFKDEHNISNYPSMGGIIGNDIYRRFNCIFNYPSKEFHLLPNKNYTDHFDYAYSGLELYFVEGKVVAGEIAPGSPAEEAGFAAGDEVLAINSKFTNDLDELKKALQFEIGRTKVIIRRNGLLQLLNLKTIDIRKKQAKPRSPLFRKKSN</sequence>
<dbReference type="SMART" id="SM00228">
    <property type="entry name" value="PDZ"/>
    <property type="match status" value="1"/>
</dbReference>
<dbReference type="Pfam" id="PF13650">
    <property type="entry name" value="Asp_protease_2"/>
    <property type="match status" value="1"/>
</dbReference>
<name>A0AAE3LKD2_9BACT</name>
<dbReference type="Proteomes" id="UP001209317">
    <property type="component" value="Unassembled WGS sequence"/>
</dbReference>
<comment type="caution">
    <text evidence="3">The sequence shown here is derived from an EMBL/GenBank/DDBJ whole genome shotgun (WGS) entry which is preliminary data.</text>
</comment>
<keyword evidence="3" id="KW-0645">Protease</keyword>
<dbReference type="SUPFAM" id="SSF50156">
    <property type="entry name" value="PDZ domain-like"/>
    <property type="match status" value="1"/>
</dbReference>
<dbReference type="InterPro" id="IPR001478">
    <property type="entry name" value="PDZ"/>
</dbReference>
<evidence type="ECO:0000256" key="1">
    <source>
        <dbReference type="SAM" id="SignalP"/>
    </source>
</evidence>
<proteinExistence type="predicted"/>
<keyword evidence="3" id="KW-0378">Hydrolase</keyword>